<name>A0A6G9IFH2_9GAMM</name>
<evidence type="ECO:0000313" key="3">
    <source>
        <dbReference type="EMBL" id="QIQ22340.1"/>
    </source>
</evidence>
<reference evidence="3 4" key="1">
    <citation type="submission" date="2020-03" db="EMBL/GenBank/DDBJ databases">
        <title>Complete genome sequence of Orbus sp. IPMB12 (BCRC 80908).</title>
        <authorList>
            <person name="Lo W.-S."/>
            <person name="Chang T.-H."/>
            <person name="Kuo C.-H."/>
        </authorList>
    </citation>
    <scope>NUCLEOTIDE SEQUENCE [LARGE SCALE GENOMIC DNA]</scope>
    <source>
        <strain evidence="3 4">IPMB12</strain>
    </source>
</reference>
<dbReference type="Proteomes" id="UP000501168">
    <property type="component" value="Chromosome"/>
</dbReference>
<dbReference type="KEGG" id="orb:IPMB12_00420"/>
<dbReference type="PANTHER" id="PTHR34039:SF1">
    <property type="entry name" value="UPF0102 PROTEIN YRAN"/>
    <property type="match status" value="1"/>
</dbReference>
<evidence type="ECO:0000256" key="1">
    <source>
        <dbReference type="ARBA" id="ARBA00006738"/>
    </source>
</evidence>
<keyword evidence="4" id="KW-1185">Reference proteome</keyword>
<dbReference type="NCBIfam" id="NF009150">
    <property type="entry name" value="PRK12497.1-3"/>
    <property type="match status" value="1"/>
</dbReference>
<dbReference type="Pfam" id="PF02021">
    <property type="entry name" value="UPF0102"/>
    <property type="match status" value="1"/>
</dbReference>
<accession>A0A6G9IFH2</accession>
<evidence type="ECO:0000256" key="2">
    <source>
        <dbReference type="HAMAP-Rule" id="MF_00048"/>
    </source>
</evidence>
<dbReference type="AlphaFoldDB" id="A0A6G9IFH2"/>
<dbReference type="GO" id="GO:0003676">
    <property type="term" value="F:nucleic acid binding"/>
    <property type="evidence" value="ECO:0007669"/>
    <property type="project" value="InterPro"/>
</dbReference>
<dbReference type="InParanoid" id="A0A6G9IFH2"/>
<dbReference type="HAMAP" id="MF_00048">
    <property type="entry name" value="UPF0102"/>
    <property type="match status" value="1"/>
</dbReference>
<dbReference type="InterPro" id="IPR003509">
    <property type="entry name" value="UPF0102_YraN-like"/>
</dbReference>
<dbReference type="NCBIfam" id="TIGR00252">
    <property type="entry name" value="YraN family protein"/>
    <property type="match status" value="1"/>
</dbReference>
<organism evidence="3 4">
    <name type="scientific">Zophobihabitans entericus</name>
    <dbReference type="NCBI Taxonomy" id="1635327"/>
    <lineage>
        <taxon>Bacteria</taxon>
        <taxon>Pseudomonadati</taxon>
        <taxon>Pseudomonadota</taxon>
        <taxon>Gammaproteobacteria</taxon>
        <taxon>Orbales</taxon>
        <taxon>Orbaceae</taxon>
        <taxon>Zophobihabitans</taxon>
    </lineage>
</organism>
<proteinExistence type="inferred from homology"/>
<comment type="similarity">
    <text evidence="1 2">Belongs to the UPF0102 family.</text>
</comment>
<dbReference type="CDD" id="cd20736">
    <property type="entry name" value="PoNe_Nuclease"/>
    <property type="match status" value="1"/>
</dbReference>
<gene>
    <name evidence="3" type="ORF">IPMB12_00420</name>
</gene>
<protein>
    <recommendedName>
        <fullName evidence="2">UPF0102 protein IPMB12_00420</fullName>
    </recommendedName>
</protein>
<dbReference type="InterPro" id="IPR011335">
    <property type="entry name" value="Restrct_endonuc-II-like"/>
</dbReference>
<sequence length="126" mass="14639">MPTRNSGTRSLNKRQIGTRFEIIARDFLQHHGLIFIDQNCYFKGGEIDLIMQDGLCWVFVEVRFRRNSHFGSAAATVNSSKQQRLITSAMLWLQRQGLNPETEEYRFDIFAITGQEKQWITHVFGA</sequence>
<dbReference type="EMBL" id="CP050253">
    <property type="protein sequence ID" value="QIQ22340.1"/>
    <property type="molecule type" value="Genomic_DNA"/>
</dbReference>
<dbReference type="SUPFAM" id="SSF52980">
    <property type="entry name" value="Restriction endonuclease-like"/>
    <property type="match status" value="1"/>
</dbReference>
<dbReference type="InterPro" id="IPR011856">
    <property type="entry name" value="tRNA_endonuc-like_dom_sf"/>
</dbReference>
<dbReference type="PANTHER" id="PTHR34039">
    <property type="entry name" value="UPF0102 PROTEIN YRAN"/>
    <property type="match status" value="1"/>
</dbReference>
<dbReference type="FunCoup" id="A0A6G9IFH2">
    <property type="interactions" value="240"/>
</dbReference>
<dbReference type="Gene3D" id="3.40.1350.10">
    <property type="match status" value="1"/>
</dbReference>
<evidence type="ECO:0000313" key="4">
    <source>
        <dbReference type="Proteomes" id="UP000501168"/>
    </source>
</evidence>